<dbReference type="GO" id="GO:0000166">
    <property type="term" value="F:nucleotide binding"/>
    <property type="evidence" value="ECO:0007669"/>
    <property type="project" value="InterPro"/>
</dbReference>
<dbReference type="AlphaFoldDB" id="A6TTQ4"/>
<feature type="domain" description="Gfo/Idh/MocA-like oxidoreductase C-terminal" evidence="3">
    <location>
        <begin position="132"/>
        <end position="336"/>
    </location>
</feature>
<evidence type="ECO:0000313" key="4">
    <source>
        <dbReference type="EMBL" id="ABR49572.1"/>
    </source>
</evidence>
<evidence type="ECO:0000259" key="2">
    <source>
        <dbReference type="Pfam" id="PF01408"/>
    </source>
</evidence>
<dbReference type="HOGENOM" id="CLU_023194_1_0_9"/>
<sequence>MGIGLVGCGRISKNHFEAIRKIPNTKIVGCCDIIEERAREAANTYDIPYWTTNYEELLKQEEIDLISICTPSGLHPEHGIMAANHGKHVLTEKPMGVKLTDADKLIEACDENGVRLFVVLQNRLNPSIQMVKKAIDNGRFGKLYMIVANVFWSRPQAYYDLADWRGTWALDGGAFCNQASHYVDLVQWFGGPVTSVMAQTDTLARKIEAEDTGAAMIKFDSGCIATINVSMLTYPKNFEGSITIIGEKGTVRVGGIAVNEILYWKFSDKEIELIVSRPVAHTDSVYGFGHDAYYENVINAITKGESPLVDGRAGRKSLALIEAIYLSNRDQKAVTL</sequence>
<reference evidence="5" key="1">
    <citation type="journal article" date="2016" name="Genome Announc.">
        <title>Complete genome sequence of Alkaliphilus metalliredigens strain QYMF, an alkaliphilic and metal-reducing bacterium isolated from borax-contaminated leachate ponds.</title>
        <authorList>
            <person name="Hwang C."/>
            <person name="Copeland A."/>
            <person name="Lucas S."/>
            <person name="Lapidus A."/>
            <person name="Barry K."/>
            <person name="Detter J.C."/>
            <person name="Glavina Del Rio T."/>
            <person name="Hammon N."/>
            <person name="Israni S."/>
            <person name="Dalin E."/>
            <person name="Tice H."/>
            <person name="Pitluck S."/>
            <person name="Chertkov O."/>
            <person name="Brettin T."/>
            <person name="Bruce D."/>
            <person name="Han C."/>
            <person name="Schmutz J."/>
            <person name="Larimer F."/>
            <person name="Land M.L."/>
            <person name="Hauser L."/>
            <person name="Kyrpides N."/>
            <person name="Mikhailova N."/>
            <person name="Ye Q."/>
            <person name="Zhou J."/>
            <person name="Richardson P."/>
            <person name="Fields M.W."/>
        </authorList>
    </citation>
    <scope>NUCLEOTIDE SEQUENCE [LARGE SCALE GENOMIC DNA]</scope>
    <source>
        <strain evidence="5">QYMF</strain>
    </source>
</reference>
<evidence type="ECO:0000313" key="5">
    <source>
        <dbReference type="Proteomes" id="UP000001572"/>
    </source>
</evidence>
<dbReference type="InterPro" id="IPR052515">
    <property type="entry name" value="Gfo/Idh/MocA_Oxidoreductase"/>
</dbReference>
<dbReference type="KEGG" id="amt:Amet_3444"/>
<dbReference type="Gene3D" id="3.30.360.10">
    <property type="entry name" value="Dihydrodipicolinate Reductase, domain 2"/>
    <property type="match status" value="1"/>
</dbReference>
<protein>
    <submittedName>
        <fullName evidence="4">Oxidoreductase domain protein</fullName>
    </submittedName>
</protein>
<dbReference type="STRING" id="293826.Amet_3444"/>
<dbReference type="RefSeq" id="WP_012064535.1">
    <property type="nucleotide sequence ID" value="NC_009633.1"/>
</dbReference>
<dbReference type="SUPFAM" id="SSF51735">
    <property type="entry name" value="NAD(P)-binding Rossmann-fold domains"/>
    <property type="match status" value="1"/>
</dbReference>
<dbReference type="InterPro" id="IPR004104">
    <property type="entry name" value="Gfo/Idh/MocA-like_OxRdtase_C"/>
</dbReference>
<dbReference type="PANTHER" id="PTHR43249:SF1">
    <property type="entry name" value="D-GLUCOSIDE 3-DEHYDROGENASE"/>
    <property type="match status" value="1"/>
</dbReference>
<gene>
    <name evidence="4" type="ordered locus">Amet_3444</name>
</gene>
<dbReference type="SUPFAM" id="SSF55347">
    <property type="entry name" value="Glyceraldehyde-3-phosphate dehydrogenase-like, C-terminal domain"/>
    <property type="match status" value="1"/>
</dbReference>
<dbReference type="PANTHER" id="PTHR43249">
    <property type="entry name" value="UDP-N-ACETYL-2-AMINO-2-DEOXY-D-GLUCURONATE OXIDASE"/>
    <property type="match status" value="1"/>
</dbReference>
<dbReference type="Pfam" id="PF01408">
    <property type="entry name" value="GFO_IDH_MocA"/>
    <property type="match status" value="1"/>
</dbReference>
<dbReference type="InterPro" id="IPR036291">
    <property type="entry name" value="NAD(P)-bd_dom_sf"/>
</dbReference>
<keyword evidence="5" id="KW-1185">Reference proteome</keyword>
<name>A6TTQ4_ALKMQ</name>
<comment type="similarity">
    <text evidence="1">Belongs to the Gfo/Idh/MocA family.</text>
</comment>
<dbReference type="Proteomes" id="UP000001572">
    <property type="component" value="Chromosome"/>
</dbReference>
<accession>A6TTQ4</accession>
<dbReference type="EMBL" id="CP000724">
    <property type="protein sequence ID" value="ABR49572.1"/>
    <property type="molecule type" value="Genomic_DNA"/>
</dbReference>
<evidence type="ECO:0000259" key="3">
    <source>
        <dbReference type="Pfam" id="PF02894"/>
    </source>
</evidence>
<proteinExistence type="inferred from homology"/>
<organism evidence="4 5">
    <name type="scientific">Alkaliphilus metalliredigens (strain QYMF)</name>
    <dbReference type="NCBI Taxonomy" id="293826"/>
    <lineage>
        <taxon>Bacteria</taxon>
        <taxon>Bacillati</taxon>
        <taxon>Bacillota</taxon>
        <taxon>Clostridia</taxon>
        <taxon>Peptostreptococcales</taxon>
        <taxon>Natronincolaceae</taxon>
        <taxon>Alkaliphilus</taxon>
    </lineage>
</organism>
<dbReference type="Pfam" id="PF02894">
    <property type="entry name" value="GFO_IDH_MocA_C"/>
    <property type="match status" value="1"/>
</dbReference>
<feature type="domain" description="Gfo/Idh/MocA-like oxidoreductase N-terminal" evidence="2">
    <location>
        <begin position="2"/>
        <end position="118"/>
    </location>
</feature>
<dbReference type="Gene3D" id="3.40.50.720">
    <property type="entry name" value="NAD(P)-binding Rossmann-like Domain"/>
    <property type="match status" value="1"/>
</dbReference>
<dbReference type="eggNOG" id="COG0673">
    <property type="taxonomic scope" value="Bacteria"/>
</dbReference>
<evidence type="ECO:0000256" key="1">
    <source>
        <dbReference type="ARBA" id="ARBA00010928"/>
    </source>
</evidence>
<dbReference type="InterPro" id="IPR000683">
    <property type="entry name" value="Gfo/Idh/MocA-like_OxRdtase_N"/>
</dbReference>